<dbReference type="InterPro" id="IPR032259">
    <property type="entry name" value="HIBYL-CoA-H"/>
</dbReference>
<reference evidence="6 7" key="1">
    <citation type="submission" date="2024-05" db="EMBL/GenBank/DDBJ databases">
        <title>Sinomonas sp. nov., isolated from a waste landfill.</title>
        <authorList>
            <person name="Zhao Y."/>
        </authorList>
    </citation>
    <scope>NUCLEOTIDE SEQUENCE [LARGE SCALE GENOMIC DNA]</scope>
    <source>
        <strain evidence="6 7">CCTCC AB2014300</strain>
    </source>
</reference>
<dbReference type="CDD" id="cd06558">
    <property type="entry name" value="crotonase-like"/>
    <property type="match status" value="1"/>
</dbReference>
<dbReference type="RefSeq" id="WP_345886577.1">
    <property type="nucleotide sequence ID" value="NZ_JBDFRB010000022.1"/>
</dbReference>
<dbReference type="EMBL" id="JBDFRB010000022">
    <property type="protein sequence ID" value="MEN2745971.1"/>
    <property type="molecule type" value="Genomic_DNA"/>
</dbReference>
<gene>
    <name evidence="6" type="ORF">ABCQ75_15715</name>
</gene>
<evidence type="ECO:0000256" key="1">
    <source>
        <dbReference type="ARBA" id="ARBA00001709"/>
    </source>
</evidence>
<dbReference type="InterPro" id="IPR045004">
    <property type="entry name" value="ECH_dom"/>
</dbReference>
<feature type="compositionally biased region" description="Basic and acidic residues" evidence="4">
    <location>
        <begin position="11"/>
        <end position="23"/>
    </location>
</feature>
<sequence>MTDHTQAGRPQADDAGRHTEHIRTETRGALGIITLDRPRALNSLDRPMVLALERALLRWAEAPEVRAVVVRGEGRGLCAGGDVRALREGPDEDAMAFWADEYRLNALIAAYPKPYVALMDGITMGGGLGISAHGSVRVVTERTAVAMPETRIGFTPDVGMAKLLAAAPGKLGTHLALTAQTATGADAVLLGWADHLVPSERLGERGENLIGALAAGFGRADAADASGAPALAVAHDAVRSLALDAADPALVAPLAAERSWIDEAYVGPGAPAILAQLEALAAEGTEGAHAAAAEALREVCPFSVVLTLEALRRAALMDLGEVLAQDLRLGAALIRRGDMREGIRALLVDKDGAPRWSPARIEDVDPAEVEAAFGG</sequence>
<comment type="caution">
    <text evidence="6">The sequence shown here is derived from an EMBL/GenBank/DDBJ whole genome shotgun (WGS) entry which is preliminary data.</text>
</comment>
<proteinExistence type="predicted"/>
<evidence type="ECO:0000313" key="6">
    <source>
        <dbReference type="EMBL" id="MEN2745971.1"/>
    </source>
</evidence>
<dbReference type="PANTHER" id="PTHR43176:SF3">
    <property type="entry name" value="3-HYDROXYISOBUTYRYL-COA HYDROLASE, MITOCHONDRIAL"/>
    <property type="match status" value="1"/>
</dbReference>
<evidence type="ECO:0000256" key="3">
    <source>
        <dbReference type="ARBA" id="ARBA00022801"/>
    </source>
</evidence>
<keyword evidence="3 6" id="KW-0378">Hydrolase</keyword>
<accession>A0ABU9X3E4</accession>
<dbReference type="Pfam" id="PF16113">
    <property type="entry name" value="ECH_2"/>
    <property type="match status" value="1"/>
</dbReference>
<feature type="region of interest" description="Disordered" evidence="4">
    <location>
        <begin position="1"/>
        <end position="23"/>
    </location>
</feature>
<organism evidence="6 7">
    <name type="scientific">Sinomonas halotolerans</name>
    <dbReference type="NCBI Taxonomy" id="1644133"/>
    <lineage>
        <taxon>Bacteria</taxon>
        <taxon>Bacillati</taxon>
        <taxon>Actinomycetota</taxon>
        <taxon>Actinomycetes</taxon>
        <taxon>Micrococcales</taxon>
        <taxon>Micrococcaceae</taxon>
        <taxon>Sinomonas</taxon>
    </lineage>
</organism>
<evidence type="ECO:0000256" key="4">
    <source>
        <dbReference type="SAM" id="MobiDB-lite"/>
    </source>
</evidence>
<keyword evidence="7" id="KW-1185">Reference proteome</keyword>
<evidence type="ECO:0000313" key="7">
    <source>
        <dbReference type="Proteomes" id="UP001422074"/>
    </source>
</evidence>
<protein>
    <recommendedName>
        <fullName evidence="2">3-hydroxyisobutyryl-CoA hydrolase</fullName>
        <ecNumber evidence="2">3.1.2.4</ecNumber>
    </recommendedName>
</protein>
<dbReference type="NCBIfam" id="NF004127">
    <property type="entry name" value="PRK05617.1"/>
    <property type="match status" value="1"/>
</dbReference>
<evidence type="ECO:0000256" key="2">
    <source>
        <dbReference type="ARBA" id="ARBA00011915"/>
    </source>
</evidence>
<dbReference type="PANTHER" id="PTHR43176">
    <property type="entry name" value="3-HYDROXYISOBUTYRYL-COA HYDROLASE-RELATED"/>
    <property type="match status" value="1"/>
</dbReference>
<dbReference type="SUPFAM" id="SSF52096">
    <property type="entry name" value="ClpP/crotonase"/>
    <property type="match status" value="1"/>
</dbReference>
<feature type="domain" description="Enoyl-CoA hydratase/isomerase" evidence="5">
    <location>
        <begin position="31"/>
        <end position="373"/>
    </location>
</feature>
<evidence type="ECO:0000259" key="5">
    <source>
        <dbReference type="Pfam" id="PF16113"/>
    </source>
</evidence>
<dbReference type="GO" id="GO:0016787">
    <property type="term" value="F:hydrolase activity"/>
    <property type="evidence" value="ECO:0007669"/>
    <property type="project" value="UniProtKB-KW"/>
</dbReference>
<dbReference type="Proteomes" id="UP001422074">
    <property type="component" value="Unassembled WGS sequence"/>
</dbReference>
<name>A0ABU9X3E4_9MICC</name>
<comment type="catalytic activity">
    <reaction evidence="1">
        <text>3-hydroxy-2-methylpropanoyl-CoA + H2O = 3-hydroxy-2-methylpropanoate + CoA + H(+)</text>
        <dbReference type="Rhea" id="RHEA:20888"/>
        <dbReference type="ChEBI" id="CHEBI:11805"/>
        <dbReference type="ChEBI" id="CHEBI:15377"/>
        <dbReference type="ChEBI" id="CHEBI:15378"/>
        <dbReference type="ChEBI" id="CHEBI:57287"/>
        <dbReference type="ChEBI" id="CHEBI:57340"/>
        <dbReference type="EC" id="3.1.2.4"/>
    </reaction>
</comment>
<dbReference type="EC" id="3.1.2.4" evidence="2"/>
<dbReference type="InterPro" id="IPR029045">
    <property type="entry name" value="ClpP/crotonase-like_dom_sf"/>
</dbReference>
<dbReference type="Gene3D" id="3.90.226.10">
    <property type="entry name" value="2-enoyl-CoA Hydratase, Chain A, domain 1"/>
    <property type="match status" value="1"/>
</dbReference>